<feature type="domain" description="RES" evidence="1">
    <location>
        <begin position="8"/>
        <end position="58"/>
    </location>
</feature>
<dbReference type="Proteomes" id="UP000070250">
    <property type="component" value="Chromosome"/>
</dbReference>
<dbReference type="KEGG" id="sdf:ACG33_11465"/>
<evidence type="ECO:0000313" key="2">
    <source>
        <dbReference type="EMBL" id="AMN47707.1"/>
    </source>
</evidence>
<dbReference type="AlphaFoldDB" id="A0A127FBC1"/>
<reference evidence="2 3" key="1">
    <citation type="submission" date="2015-06" db="EMBL/GenBank/DDBJ databases">
        <title>A Comprehensive Approach to Explore the Metabolic and Phylogenetic Diversity of Bacterial Steroid Degradation in the Environment: Testosterone as an Example.</title>
        <authorList>
            <person name="Yang F.-C."/>
            <person name="Chen Y.-L."/>
            <person name="Yu C.-P."/>
            <person name="Tang S.-L."/>
            <person name="Wang P.-H."/>
            <person name="Ismail W."/>
            <person name="Wang C.-H."/>
            <person name="Yang C.-Y."/>
            <person name="Chiang Y.-R."/>
        </authorList>
    </citation>
    <scope>NUCLEOTIDE SEQUENCE [LARGE SCALE GENOMIC DNA]</scope>
    <source>
        <strain evidence="2 3">DSM 18526</strain>
    </source>
</reference>
<evidence type="ECO:0000259" key="1">
    <source>
        <dbReference type="Pfam" id="PF08808"/>
    </source>
</evidence>
<accession>A0A127FBC1</accession>
<evidence type="ECO:0000313" key="3">
    <source>
        <dbReference type="Proteomes" id="UP000070250"/>
    </source>
</evidence>
<name>A0A127FBC1_STEDE</name>
<dbReference type="PATRIC" id="fig|465721.4.peg.2445"/>
<protein>
    <recommendedName>
        <fullName evidence="1">RES domain-containing protein</fullName>
    </recommendedName>
</protein>
<dbReference type="InterPro" id="IPR014914">
    <property type="entry name" value="RES_dom"/>
</dbReference>
<dbReference type="Pfam" id="PF08808">
    <property type="entry name" value="RES"/>
    <property type="match status" value="1"/>
</dbReference>
<sequence length="63" mass="6956">MLKDRRQVEPPTWYMADDVVAAGLNGILFPSQAHPGGTNLVIYRSSGRPSSQLRVYDPEGALR</sequence>
<proteinExistence type="predicted"/>
<keyword evidence="3" id="KW-1185">Reference proteome</keyword>
<gene>
    <name evidence="2" type="ORF">ACG33_11465</name>
</gene>
<dbReference type="EMBL" id="CP011971">
    <property type="protein sequence ID" value="AMN47707.1"/>
    <property type="molecule type" value="Genomic_DNA"/>
</dbReference>
<organism evidence="2 3">
    <name type="scientific">Steroidobacter denitrificans</name>
    <dbReference type="NCBI Taxonomy" id="465721"/>
    <lineage>
        <taxon>Bacteria</taxon>
        <taxon>Pseudomonadati</taxon>
        <taxon>Pseudomonadota</taxon>
        <taxon>Gammaproteobacteria</taxon>
        <taxon>Steroidobacterales</taxon>
        <taxon>Steroidobacteraceae</taxon>
        <taxon>Steroidobacter</taxon>
    </lineage>
</organism>